<dbReference type="CDD" id="cd16964">
    <property type="entry name" value="YqgF"/>
    <property type="match status" value="1"/>
</dbReference>
<comment type="function">
    <text evidence="5">Could be a nuclease involved in processing of the 5'-end of pre-16S rRNA.</text>
</comment>
<dbReference type="OrthoDB" id="9796140at2"/>
<comment type="subcellular location">
    <subcellularLocation>
        <location evidence="5">Cytoplasm</location>
    </subcellularLocation>
</comment>
<keyword evidence="2 5" id="KW-0690">Ribosome biogenesis</keyword>
<keyword evidence="3 5" id="KW-0540">Nuclease</keyword>
<evidence type="ECO:0000313" key="8">
    <source>
        <dbReference type="Proteomes" id="UP000050326"/>
    </source>
</evidence>
<dbReference type="RefSeq" id="WP_054874500.1">
    <property type="nucleotide sequence ID" value="NZ_LKET01000028.1"/>
</dbReference>
<keyword evidence="1 5" id="KW-0963">Cytoplasm</keyword>
<evidence type="ECO:0000256" key="3">
    <source>
        <dbReference type="ARBA" id="ARBA00022722"/>
    </source>
</evidence>
<dbReference type="GO" id="GO:0016788">
    <property type="term" value="F:hydrolase activity, acting on ester bonds"/>
    <property type="evidence" value="ECO:0007669"/>
    <property type="project" value="UniProtKB-UniRule"/>
</dbReference>
<dbReference type="PATRIC" id="fig|36849.3.peg.1516"/>
<dbReference type="GO" id="GO:0005829">
    <property type="term" value="C:cytosol"/>
    <property type="evidence" value="ECO:0007669"/>
    <property type="project" value="TreeGrafter"/>
</dbReference>
<dbReference type="PANTHER" id="PTHR33317:SF4">
    <property type="entry name" value="POLYNUCLEOTIDYL TRANSFERASE, RIBONUCLEASE H-LIKE SUPERFAMILY PROTEIN"/>
    <property type="match status" value="1"/>
</dbReference>
<dbReference type="PANTHER" id="PTHR33317">
    <property type="entry name" value="POLYNUCLEOTIDYL TRANSFERASE, RIBONUCLEASE H-LIKE SUPERFAMILY PROTEIN"/>
    <property type="match status" value="1"/>
</dbReference>
<keyword evidence="4 5" id="KW-0378">Hydrolase</keyword>
<dbReference type="EC" id="3.1.-.-" evidence="5"/>
<dbReference type="SMART" id="SM00732">
    <property type="entry name" value="YqgFc"/>
    <property type="match status" value="1"/>
</dbReference>
<feature type="domain" description="YqgF/RNase H-like" evidence="6">
    <location>
        <begin position="1"/>
        <end position="102"/>
    </location>
</feature>
<dbReference type="InterPro" id="IPR006641">
    <property type="entry name" value="YqgF/RNaseH-like_dom"/>
</dbReference>
<name>A0A0P9AHK3_9CLOT</name>
<dbReference type="NCBIfam" id="TIGR00250">
    <property type="entry name" value="RNAse_H_YqgF"/>
    <property type="match status" value="1"/>
</dbReference>
<proteinExistence type="inferred from homology"/>
<dbReference type="InterPro" id="IPR012337">
    <property type="entry name" value="RNaseH-like_sf"/>
</dbReference>
<dbReference type="AlphaFoldDB" id="A0A0P9AHK3"/>
<evidence type="ECO:0000313" key="7">
    <source>
        <dbReference type="EMBL" id="KPU44951.1"/>
    </source>
</evidence>
<evidence type="ECO:0000256" key="5">
    <source>
        <dbReference type="HAMAP-Rule" id="MF_00651"/>
    </source>
</evidence>
<dbReference type="SUPFAM" id="SSF53098">
    <property type="entry name" value="Ribonuclease H-like"/>
    <property type="match status" value="1"/>
</dbReference>
<dbReference type="GO" id="GO:0000967">
    <property type="term" value="P:rRNA 5'-end processing"/>
    <property type="evidence" value="ECO:0007669"/>
    <property type="project" value="UniProtKB-UniRule"/>
</dbReference>
<dbReference type="Proteomes" id="UP000050326">
    <property type="component" value="Unassembled WGS sequence"/>
</dbReference>
<sequence>MRIMGLDIGDKRIGVAISDPLGWTAQGIKTIIRESHNNKDVDEIKKLIIDYQVDKIVIGLPKNMNNTLGPQSEKVMEYGKILEEVTGKEIVYIDERMTTMSAHRTLIEADVSRKKRKGVVDKIAAVYILQLYLDSGGK</sequence>
<organism evidence="7 8">
    <name type="scientific">Oxobacter pfennigii</name>
    <dbReference type="NCBI Taxonomy" id="36849"/>
    <lineage>
        <taxon>Bacteria</taxon>
        <taxon>Bacillati</taxon>
        <taxon>Bacillota</taxon>
        <taxon>Clostridia</taxon>
        <taxon>Eubacteriales</taxon>
        <taxon>Clostridiaceae</taxon>
        <taxon>Oxobacter</taxon>
    </lineage>
</organism>
<dbReference type="InterPro" id="IPR005227">
    <property type="entry name" value="YqgF"/>
</dbReference>
<dbReference type="HAMAP" id="MF_00651">
    <property type="entry name" value="Nuclease_YqgF"/>
    <property type="match status" value="1"/>
</dbReference>
<comment type="caution">
    <text evidence="7">The sequence shown here is derived from an EMBL/GenBank/DDBJ whole genome shotgun (WGS) entry which is preliminary data.</text>
</comment>
<evidence type="ECO:0000256" key="2">
    <source>
        <dbReference type="ARBA" id="ARBA00022517"/>
    </source>
</evidence>
<dbReference type="Pfam" id="PF03652">
    <property type="entry name" value="RuvX"/>
    <property type="match status" value="1"/>
</dbReference>
<dbReference type="Gene3D" id="3.30.420.140">
    <property type="entry name" value="YqgF/RNase H-like domain"/>
    <property type="match status" value="1"/>
</dbReference>
<dbReference type="STRING" id="36849.OXPF_14290"/>
<evidence type="ECO:0000256" key="4">
    <source>
        <dbReference type="ARBA" id="ARBA00022801"/>
    </source>
</evidence>
<dbReference type="EMBL" id="LKET01000028">
    <property type="protein sequence ID" value="KPU44951.1"/>
    <property type="molecule type" value="Genomic_DNA"/>
</dbReference>
<dbReference type="GO" id="GO:0004518">
    <property type="term" value="F:nuclease activity"/>
    <property type="evidence" value="ECO:0007669"/>
    <property type="project" value="UniProtKB-KW"/>
</dbReference>
<comment type="similarity">
    <text evidence="5">Belongs to the YqgF HJR family.</text>
</comment>
<evidence type="ECO:0000259" key="6">
    <source>
        <dbReference type="SMART" id="SM00732"/>
    </source>
</evidence>
<gene>
    <name evidence="7" type="primary">yrrK</name>
    <name evidence="7" type="ORF">OXPF_14290</name>
</gene>
<evidence type="ECO:0000256" key="1">
    <source>
        <dbReference type="ARBA" id="ARBA00022490"/>
    </source>
</evidence>
<reference evidence="7 8" key="1">
    <citation type="submission" date="2015-09" db="EMBL/GenBank/DDBJ databases">
        <title>Genome sequence of Oxobacter pfennigii DSM 3222.</title>
        <authorList>
            <person name="Poehlein A."/>
            <person name="Bengelsdorf F.R."/>
            <person name="Schiel-Bengelsdorf B."/>
            <person name="Duerre P."/>
            <person name="Daniel R."/>
        </authorList>
    </citation>
    <scope>NUCLEOTIDE SEQUENCE [LARGE SCALE GENOMIC DNA]</scope>
    <source>
        <strain evidence="7 8">DSM 3222</strain>
    </source>
</reference>
<accession>A0A0P9AHK3</accession>
<keyword evidence="8" id="KW-1185">Reference proteome</keyword>
<protein>
    <recommendedName>
        <fullName evidence="5">Putative pre-16S rRNA nuclease</fullName>
        <ecNumber evidence="5">3.1.-.-</ecNumber>
    </recommendedName>
</protein>
<dbReference type="InterPro" id="IPR037027">
    <property type="entry name" value="YqgF/RNaseH-like_dom_sf"/>
</dbReference>